<dbReference type="Pfam" id="PF08241">
    <property type="entry name" value="Methyltransf_11"/>
    <property type="match status" value="1"/>
</dbReference>
<dbReference type="SUPFAM" id="SSF53335">
    <property type="entry name" value="S-adenosyl-L-methionine-dependent methyltransferases"/>
    <property type="match status" value="1"/>
</dbReference>
<organism evidence="5 6">
    <name type="scientific">Bugula neritina</name>
    <name type="common">Brown bryozoan</name>
    <name type="synonym">Sertularia neritina</name>
    <dbReference type="NCBI Taxonomy" id="10212"/>
    <lineage>
        <taxon>Eukaryota</taxon>
        <taxon>Metazoa</taxon>
        <taxon>Spiralia</taxon>
        <taxon>Lophotrochozoa</taxon>
        <taxon>Bryozoa</taxon>
        <taxon>Gymnolaemata</taxon>
        <taxon>Cheilostomatida</taxon>
        <taxon>Flustrina</taxon>
        <taxon>Buguloidea</taxon>
        <taxon>Bugulidae</taxon>
        <taxon>Bugula</taxon>
    </lineage>
</organism>
<evidence type="ECO:0000256" key="1">
    <source>
        <dbReference type="ARBA" id="ARBA00008361"/>
    </source>
</evidence>
<evidence type="ECO:0000256" key="2">
    <source>
        <dbReference type="ARBA" id="ARBA00022603"/>
    </source>
</evidence>
<reference evidence="5" key="1">
    <citation type="submission" date="2020-06" db="EMBL/GenBank/DDBJ databases">
        <title>Draft genome of Bugula neritina, a colonial animal packing powerful symbionts and potential medicines.</title>
        <authorList>
            <person name="Rayko M."/>
        </authorList>
    </citation>
    <scope>NUCLEOTIDE SEQUENCE [LARGE SCALE GENOMIC DNA]</scope>
    <source>
        <strain evidence="5">Kwan_BN1</strain>
    </source>
</reference>
<dbReference type="InterPro" id="IPR013216">
    <property type="entry name" value="Methyltransf_11"/>
</dbReference>
<evidence type="ECO:0000313" key="6">
    <source>
        <dbReference type="Proteomes" id="UP000593567"/>
    </source>
</evidence>
<evidence type="ECO:0000256" key="3">
    <source>
        <dbReference type="ARBA" id="ARBA00022679"/>
    </source>
</evidence>
<dbReference type="PANTHER" id="PTHR44942">
    <property type="entry name" value="METHYLTRANSF_11 DOMAIN-CONTAINING PROTEIN"/>
    <property type="match status" value="1"/>
</dbReference>
<dbReference type="Proteomes" id="UP000593567">
    <property type="component" value="Unassembled WGS sequence"/>
</dbReference>
<keyword evidence="2" id="KW-0489">Methyltransferase</keyword>
<dbReference type="InterPro" id="IPR051052">
    <property type="entry name" value="Diverse_substrate_MTase"/>
</dbReference>
<dbReference type="AlphaFoldDB" id="A0A7J7K5A5"/>
<dbReference type="Gene3D" id="3.40.50.150">
    <property type="entry name" value="Vaccinia Virus protein VP39"/>
    <property type="match status" value="1"/>
</dbReference>
<accession>A0A7J7K5A5</accession>
<keyword evidence="6" id="KW-1185">Reference proteome</keyword>
<evidence type="ECO:0000259" key="4">
    <source>
        <dbReference type="Pfam" id="PF08241"/>
    </source>
</evidence>
<dbReference type="GO" id="GO:0032259">
    <property type="term" value="P:methylation"/>
    <property type="evidence" value="ECO:0007669"/>
    <property type="project" value="UniProtKB-KW"/>
</dbReference>
<keyword evidence="3" id="KW-0808">Transferase</keyword>
<dbReference type="GO" id="GO:0008757">
    <property type="term" value="F:S-adenosylmethionine-dependent methyltransferase activity"/>
    <property type="evidence" value="ECO:0007669"/>
    <property type="project" value="InterPro"/>
</dbReference>
<dbReference type="EMBL" id="VXIV02001376">
    <property type="protein sequence ID" value="KAF6033345.1"/>
    <property type="molecule type" value="Genomic_DNA"/>
</dbReference>
<gene>
    <name evidence="5" type="ORF">EB796_008347</name>
</gene>
<feature type="domain" description="Methyltransferase type 11" evidence="4">
    <location>
        <begin position="23"/>
        <end position="68"/>
    </location>
</feature>
<proteinExistence type="inferred from homology"/>
<protein>
    <recommendedName>
        <fullName evidence="4">Methyltransferase type 11 domain-containing protein</fullName>
    </recommendedName>
</protein>
<comment type="similarity">
    <text evidence="1">Belongs to the methyltransferase superfamily.</text>
</comment>
<dbReference type="InterPro" id="IPR029063">
    <property type="entry name" value="SAM-dependent_MTases_sf"/>
</dbReference>
<comment type="caution">
    <text evidence="5">The sequence shown here is derived from an EMBL/GenBank/DDBJ whole genome shotgun (WGS) entry which is preliminary data.</text>
</comment>
<dbReference type="PANTHER" id="PTHR44942:SF4">
    <property type="entry name" value="METHYLTRANSFERASE TYPE 11 DOMAIN-CONTAINING PROTEIN"/>
    <property type="match status" value="1"/>
</dbReference>
<dbReference type="OrthoDB" id="506498at2759"/>
<evidence type="ECO:0000313" key="5">
    <source>
        <dbReference type="EMBL" id="KAF6033345.1"/>
    </source>
</evidence>
<name>A0A7J7K5A5_BUGNE</name>
<sequence length="208" mass="23959">MLYHIVLYYDIIALAFELSCTKVSAAEKLPAEDNSVTLIQIAMALHWFNHEKFYKECDRVLVPGGVIAALCYAFNKVLIVNHPHSDAIEKVLTQISERLRSQETNPYFTEQCALVSHRYTSPKLQIPYEDTKRVDGQYMEFSSTISGILRCLMTTAFTRLYVNSSEDNKLWWKTCHQRLMEAYGTNDLEAPLTYKVEVFMLLGRKPTS</sequence>